<dbReference type="InterPro" id="IPR010998">
    <property type="entry name" value="Integrase_recombinase_N"/>
</dbReference>
<sequence>VFSYNGPQKGLEKDTNDQHWNELKPNISACPEEDLLLLHGNLNDHVGRWPPLCISPDPLVSQGCSKNLSREPRPDPDSTLVAQTALVCVPPSDVLLLPASDSISGPSLSEPRPDTPSRPSTPTTDRVEDHELIESIILSCCKPSTTKLYHYKWRRFSLYAADKGFDPVNPPLTWPLQYLLHLKRSGLTLSSIRVHLSAIVTHQPPSSAASSFFRHPHLKLFLRGLKNTFPRQETYPSSVVPLSGTQSSTAAAL</sequence>
<organism evidence="3 4">
    <name type="scientific">Phrynocephalus forsythii</name>
    <dbReference type="NCBI Taxonomy" id="171643"/>
    <lineage>
        <taxon>Eukaryota</taxon>
        <taxon>Metazoa</taxon>
        <taxon>Chordata</taxon>
        <taxon>Craniata</taxon>
        <taxon>Vertebrata</taxon>
        <taxon>Euteleostomi</taxon>
        <taxon>Lepidosauria</taxon>
        <taxon>Squamata</taxon>
        <taxon>Bifurcata</taxon>
        <taxon>Unidentata</taxon>
        <taxon>Episquamata</taxon>
        <taxon>Toxicofera</taxon>
        <taxon>Iguania</taxon>
        <taxon>Acrodonta</taxon>
        <taxon>Agamidae</taxon>
        <taxon>Agaminae</taxon>
        <taxon>Phrynocephalus</taxon>
    </lineage>
</organism>
<dbReference type="PANTHER" id="PTHR35617:SF3">
    <property type="entry name" value="CORE-BINDING (CB) DOMAIN-CONTAINING PROTEIN"/>
    <property type="match status" value="1"/>
</dbReference>
<feature type="non-terminal residue" evidence="3">
    <location>
        <position position="253"/>
    </location>
</feature>
<reference evidence="3" key="1">
    <citation type="journal article" date="2023" name="DNA Res.">
        <title>Chromosome-level genome assembly of Phrynocephalus forsythii using third-generation DNA sequencing and Hi-C analysis.</title>
        <authorList>
            <person name="Qi Y."/>
            <person name="Zhao W."/>
            <person name="Zhao Y."/>
            <person name="Niu C."/>
            <person name="Cao S."/>
            <person name="Zhang Y."/>
        </authorList>
    </citation>
    <scope>NUCLEOTIDE SEQUENCE</scope>
    <source>
        <tissue evidence="3">Muscle</tissue>
    </source>
</reference>
<protein>
    <submittedName>
        <fullName evidence="3">Uncharacterized protein</fullName>
    </submittedName>
</protein>
<keyword evidence="4" id="KW-1185">Reference proteome</keyword>
<feature type="region of interest" description="Disordered" evidence="2">
    <location>
        <begin position="100"/>
        <end position="126"/>
    </location>
</feature>
<evidence type="ECO:0000313" key="3">
    <source>
        <dbReference type="EMBL" id="KAJ7324116.1"/>
    </source>
</evidence>
<keyword evidence="1" id="KW-0238">DNA-binding</keyword>
<gene>
    <name evidence="3" type="ORF">JRQ81_017136</name>
</gene>
<evidence type="ECO:0000256" key="2">
    <source>
        <dbReference type="SAM" id="MobiDB-lite"/>
    </source>
</evidence>
<proteinExistence type="predicted"/>
<evidence type="ECO:0000256" key="1">
    <source>
        <dbReference type="ARBA" id="ARBA00023125"/>
    </source>
</evidence>
<comment type="caution">
    <text evidence="3">The sequence shown here is derived from an EMBL/GenBank/DDBJ whole genome shotgun (WGS) entry which is preliminary data.</text>
</comment>
<dbReference type="PANTHER" id="PTHR35617">
    <property type="entry name" value="PHAGE_INTEGRASE DOMAIN-CONTAINING PROTEIN"/>
    <property type="match status" value="1"/>
</dbReference>
<dbReference type="GO" id="GO:0003677">
    <property type="term" value="F:DNA binding"/>
    <property type="evidence" value="ECO:0007669"/>
    <property type="project" value="UniProtKB-KW"/>
</dbReference>
<dbReference type="Proteomes" id="UP001142489">
    <property type="component" value="Unassembled WGS sequence"/>
</dbReference>
<name>A0A9Q1AZW9_9SAUR</name>
<dbReference type="Gene3D" id="1.10.150.130">
    <property type="match status" value="1"/>
</dbReference>
<dbReference type="SUPFAM" id="SSF47823">
    <property type="entry name" value="lambda integrase-like, N-terminal domain"/>
    <property type="match status" value="1"/>
</dbReference>
<dbReference type="OrthoDB" id="9049843at2759"/>
<dbReference type="AlphaFoldDB" id="A0A9Q1AZW9"/>
<evidence type="ECO:0000313" key="4">
    <source>
        <dbReference type="Proteomes" id="UP001142489"/>
    </source>
</evidence>
<accession>A0A9Q1AZW9</accession>
<dbReference type="EMBL" id="JAPFRF010000008">
    <property type="protein sequence ID" value="KAJ7324116.1"/>
    <property type="molecule type" value="Genomic_DNA"/>
</dbReference>